<accession>A0AAV5JK59</accession>
<proteinExistence type="predicted"/>
<evidence type="ECO:0000313" key="3">
    <source>
        <dbReference type="Proteomes" id="UP001054252"/>
    </source>
</evidence>
<protein>
    <submittedName>
        <fullName evidence="2">Uncharacterized protein</fullName>
    </submittedName>
</protein>
<feature type="compositionally biased region" description="Pro residues" evidence="1">
    <location>
        <begin position="33"/>
        <end position="52"/>
    </location>
</feature>
<evidence type="ECO:0000256" key="1">
    <source>
        <dbReference type="SAM" id="MobiDB-lite"/>
    </source>
</evidence>
<reference evidence="2 3" key="1">
    <citation type="journal article" date="2021" name="Commun. Biol.">
        <title>The genome of Shorea leprosula (Dipterocarpaceae) highlights the ecological relevance of drought in aseasonal tropical rainforests.</title>
        <authorList>
            <person name="Ng K.K.S."/>
            <person name="Kobayashi M.J."/>
            <person name="Fawcett J.A."/>
            <person name="Hatakeyama M."/>
            <person name="Paape T."/>
            <person name="Ng C.H."/>
            <person name="Ang C.C."/>
            <person name="Tnah L.H."/>
            <person name="Lee C.T."/>
            <person name="Nishiyama T."/>
            <person name="Sese J."/>
            <person name="O'Brien M.J."/>
            <person name="Copetti D."/>
            <person name="Mohd Noor M.I."/>
            <person name="Ong R.C."/>
            <person name="Putra M."/>
            <person name="Sireger I.Z."/>
            <person name="Indrioko S."/>
            <person name="Kosugi Y."/>
            <person name="Izuno A."/>
            <person name="Isagi Y."/>
            <person name="Lee S.L."/>
            <person name="Shimizu K.K."/>
        </authorList>
    </citation>
    <scope>NUCLEOTIDE SEQUENCE [LARGE SCALE GENOMIC DNA]</scope>
    <source>
        <strain evidence="2">214</strain>
    </source>
</reference>
<dbReference type="PANTHER" id="PTHR33871">
    <property type="entry name" value="OS05G0503100 PROTEIN-RELATED"/>
    <property type="match status" value="1"/>
</dbReference>
<evidence type="ECO:0000313" key="2">
    <source>
        <dbReference type="EMBL" id="GKV13917.1"/>
    </source>
</evidence>
<comment type="caution">
    <text evidence="2">The sequence shown here is derived from an EMBL/GenBank/DDBJ whole genome shotgun (WGS) entry which is preliminary data.</text>
</comment>
<gene>
    <name evidence="2" type="ORF">SLEP1_g24876</name>
</gene>
<keyword evidence="3" id="KW-1185">Reference proteome</keyword>
<organism evidence="2 3">
    <name type="scientific">Rubroshorea leprosula</name>
    <dbReference type="NCBI Taxonomy" id="152421"/>
    <lineage>
        <taxon>Eukaryota</taxon>
        <taxon>Viridiplantae</taxon>
        <taxon>Streptophyta</taxon>
        <taxon>Embryophyta</taxon>
        <taxon>Tracheophyta</taxon>
        <taxon>Spermatophyta</taxon>
        <taxon>Magnoliopsida</taxon>
        <taxon>eudicotyledons</taxon>
        <taxon>Gunneridae</taxon>
        <taxon>Pentapetalae</taxon>
        <taxon>rosids</taxon>
        <taxon>malvids</taxon>
        <taxon>Malvales</taxon>
        <taxon>Dipterocarpaceae</taxon>
        <taxon>Rubroshorea</taxon>
    </lineage>
</organism>
<feature type="region of interest" description="Disordered" evidence="1">
    <location>
        <begin position="25"/>
        <end position="54"/>
    </location>
</feature>
<name>A0AAV5JK59_9ROSI</name>
<dbReference type="Proteomes" id="UP001054252">
    <property type="component" value="Unassembled WGS sequence"/>
</dbReference>
<dbReference type="PANTHER" id="PTHR33871:SF20">
    <property type="entry name" value="CALMODULIN-BINDING DOMAIN-CONTAINING PROTEIN"/>
    <property type="match status" value="1"/>
</dbReference>
<dbReference type="EMBL" id="BPVZ01000040">
    <property type="protein sequence ID" value="GKV13917.1"/>
    <property type="molecule type" value="Genomic_DNA"/>
</dbReference>
<dbReference type="AlphaFoldDB" id="A0AAV5JK59"/>
<feature type="compositionally biased region" description="Basic and acidic residues" evidence="1">
    <location>
        <begin position="87"/>
        <end position="98"/>
    </location>
</feature>
<sequence>MGCCFSSATATIAATKIDPKWQNFSKTKIPHFPSKPPISEPCKTPAPSPPSPVKETVKDVLVLSDTPLVRIKQEENAQMLGTQESETESKDFNSMEKRRFQVQKQGEKVSGLSEVSEIYSMTDTISTATTATTAATKDICT</sequence>
<feature type="region of interest" description="Disordered" evidence="1">
    <location>
        <begin position="75"/>
        <end position="98"/>
    </location>
</feature>